<keyword evidence="2" id="KW-1185">Reference proteome</keyword>
<name>A0A840QIV6_9BACI</name>
<sequence>MLTSDVLMVGDVGRTELATSLEERTTDLFNSRQRMFYQN</sequence>
<protein>
    <submittedName>
        <fullName evidence="1">Uncharacterized protein</fullName>
    </submittedName>
</protein>
<organism evidence="1 2">
    <name type="scientific">Texcoconibacillus texcoconensis</name>
    <dbReference type="NCBI Taxonomy" id="1095777"/>
    <lineage>
        <taxon>Bacteria</taxon>
        <taxon>Bacillati</taxon>
        <taxon>Bacillota</taxon>
        <taxon>Bacilli</taxon>
        <taxon>Bacillales</taxon>
        <taxon>Bacillaceae</taxon>
        <taxon>Texcoconibacillus</taxon>
    </lineage>
</organism>
<accession>A0A840QIV6</accession>
<reference evidence="1 2" key="1">
    <citation type="submission" date="2020-08" db="EMBL/GenBank/DDBJ databases">
        <title>Genomic Encyclopedia of Type Strains, Phase IV (KMG-IV): sequencing the most valuable type-strain genomes for metagenomic binning, comparative biology and taxonomic classification.</title>
        <authorList>
            <person name="Goeker M."/>
        </authorList>
    </citation>
    <scope>NUCLEOTIDE SEQUENCE [LARGE SCALE GENOMIC DNA]</scope>
    <source>
        <strain evidence="1 2">DSM 24696</strain>
    </source>
</reference>
<proteinExistence type="predicted"/>
<comment type="caution">
    <text evidence="1">The sequence shown here is derived from an EMBL/GenBank/DDBJ whole genome shotgun (WGS) entry which is preliminary data.</text>
</comment>
<dbReference type="AlphaFoldDB" id="A0A840QIV6"/>
<evidence type="ECO:0000313" key="2">
    <source>
        <dbReference type="Proteomes" id="UP000551878"/>
    </source>
</evidence>
<dbReference type="Proteomes" id="UP000551878">
    <property type="component" value="Unassembled WGS sequence"/>
</dbReference>
<evidence type="ECO:0000313" key="1">
    <source>
        <dbReference type="EMBL" id="MBB5171908.1"/>
    </source>
</evidence>
<dbReference type="EMBL" id="JACHHB010000001">
    <property type="protein sequence ID" value="MBB5171908.1"/>
    <property type="molecule type" value="Genomic_DNA"/>
</dbReference>
<gene>
    <name evidence="1" type="ORF">HNQ41_000048</name>
</gene>